<evidence type="ECO:0000313" key="2">
    <source>
        <dbReference type="EMBL" id="MED6140071.1"/>
    </source>
</evidence>
<keyword evidence="3" id="KW-1185">Reference proteome</keyword>
<name>A0ABU6SUD4_9FABA</name>
<reference evidence="2 3" key="1">
    <citation type="journal article" date="2023" name="Plants (Basel)">
        <title>Bridging the Gap: Combining Genomics and Transcriptomics Approaches to Understand Stylosanthes scabra, an Orphan Legume from the Brazilian Caatinga.</title>
        <authorList>
            <person name="Ferreira-Neto J.R.C."/>
            <person name="da Silva M.D."/>
            <person name="Binneck E."/>
            <person name="de Melo N.F."/>
            <person name="da Silva R.H."/>
            <person name="de Melo A.L.T.M."/>
            <person name="Pandolfi V."/>
            <person name="Bustamante F.O."/>
            <person name="Brasileiro-Vidal A.C."/>
            <person name="Benko-Iseppon A.M."/>
        </authorList>
    </citation>
    <scope>NUCLEOTIDE SEQUENCE [LARGE SCALE GENOMIC DNA]</scope>
    <source>
        <tissue evidence="2">Leaves</tissue>
    </source>
</reference>
<accession>A0ABU6SUD4</accession>
<feature type="region of interest" description="Disordered" evidence="1">
    <location>
        <begin position="1"/>
        <end position="22"/>
    </location>
</feature>
<dbReference type="EMBL" id="JASCZI010062106">
    <property type="protein sequence ID" value="MED6140071.1"/>
    <property type="molecule type" value="Genomic_DNA"/>
</dbReference>
<sequence length="99" mass="10853">MDALPSHVFKEQPYNTPGSAMVAASKSSMDTIAKSLGSETSSRAAPPWALRMTMEPWRSIWCESMQREINSVGEGDDGGTVVRLWKAMMVVGRTTMTID</sequence>
<comment type="caution">
    <text evidence="2">The sequence shown here is derived from an EMBL/GenBank/DDBJ whole genome shotgun (WGS) entry which is preliminary data.</text>
</comment>
<organism evidence="2 3">
    <name type="scientific">Stylosanthes scabra</name>
    <dbReference type="NCBI Taxonomy" id="79078"/>
    <lineage>
        <taxon>Eukaryota</taxon>
        <taxon>Viridiplantae</taxon>
        <taxon>Streptophyta</taxon>
        <taxon>Embryophyta</taxon>
        <taxon>Tracheophyta</taxon>
        <taxon>Spermatophyta</taxon>
        <taxon>Magnoliopsida</taxon>
        <taxon>eudicotyledons</taxon>
        <taxon>Gunneridae</taxon>
        <taxon>Pentapetalae</taxon>
        <taxon>rosids</taxon>
        <taxon>fabids</taxon>
        <taxon>Fabales</taxon>
        <taxon>Fabaceae</taxon>
        <taxon>Papilionoideae</taxon>
        <taxon>50 kb inversion clade</taxon>
        <taxon>dalbergioids sensu lato</taxon>
        <taxon>Dalbergieae</taxon>
        <taxon>Pterocarpus clade</taxon>
        <taxon>Stylosanthes</taxon>
    </lineage>
</organism>
<evidence type="ECO:0000256" key="1">
    <source>
        <dbReference type="SAM" id="MobiDB-lite"/>
    </source>
</evidence>
<gene>
    <name evidence="2" type="ORF">PIB30_089701</name>
</gene>
<protein>
    <submittedName>
        <fullName evidence="2">Uncharacterized protein</fullName>
    </submittedName>
</protein>
<evidence type="ECO:0000313" key="3">
    <source>
        <dbReference type="Proteomes" id="UP001341840"/>
    </source>
</evidence>
<proteinExistence type="predicted"/>
<dbReference type="Proteomes" id="UP001341840">
    <property type="component" value="Unassembled WGS sequence"/>
</dbReference>